<dbReference type="AlphaFoldDB" id="C4R5B4"/>
<evidence type="ECO:0000259" key="10">
    <source>
        <dbReference type="PROSITE" id="PS50102"/>
    </source>
</evidence>
<dbReference type="SUPFAM" id="SSF82171">
    <property type="entry name" value="DPP6 N-terminal domain-like"/>
    <property type="match status" value="1"/>
</dbReference>
<dbReference type="SUPFAM" id="SSF54928">
    <property type="entry name" value="RNA-binding domain, RBD"/>
    <property type="match status" value="1"/>
</dbReference>
<evidence type="ECO:0000256" key="3">
    <source>
        <dbReference type="ARBA" id="ARBA00022540"/>
    </source>
</evidence>
<dbReference type="SMART" id="SM00360">
    <property type="entry name" value="RRM"/>
    <property type="match status" value="1"/>
</dbReference>
<dbReference type="GO" id="GO:0010494">
    <property type="term" value="C:cytoplasmic stress granule"/>
    <property type="evidence" value="ECO:0007669"/>
    <property type="project" value="EnsemblFungi"/>
</dbReference>
<keyword evidence="3 7" id="KW-0396">Initiation factor</keyword>
<feature type="coiled-coil region" evidence="9">
    <location>
        <begin position="624"/>
        <end position="651"/>
    </location>
</feature>
<dbReference type="OrthoDB" id="10250414at2759"/>
<evidence type="ECO:0000313" key="12">
    <source>
        <dbReference type="Proteomes" id="UP000000314"/>
    </source>
</evidence>
<dbReference type="GO" id="GO:0003743">
    <property type="term" value="F:translation initiation factor activity"/>
    <property type="evidence" value="ECO:0007669"/>
    <property type="project" value="UniProtKB-UniRule"/>
</dbReference>
<sequence>MTNEPEIDISSIDFSDLEKKYTVEDDGSYMNKFIIVDGAPIAPESKVPILTKVLKKLFSAVGELQDDSIHMPLEDGKTKGYLFIGYKTAEGANEAVKKLHGKKLDQQHRLLVNKFSDMDEYLTDFNDEFKEPATYKLPSTKVLDSWLLDEQARDQFSLEMGNIAGIYWYKHGFPPTPVVEPRVNWTELFTKFSPKGSYFLSVHKLGIHAWGGEDFKSIHKFYHPGVRLIDFSPDERYLVTLSPEPITLPAKNHPARASFPFKQEDVGNKLVIWDFQTGLPCRTFALPPDLEKEKKMTWPLVKWSYDSKYCARKGPGAIAVYEAPSFQLVNKKLLNAPGVAEFEWAPAGVRTETQKKGEEPEHLLAYWSPEQINLPAKVAVVQVPTNSIVRTVNLTNVTDCKLYWHDNGSYLCCKVDRHTRSKKTIFSYLEFFKVTKKDIPVIKLELKEAVTTFAWEPTSERFGIITTDDVQGTTPNKMNVSFYAPEISKGKVNTETVWRPFRTIGGKNSNAIVFSPKGRFVVAATLNAGSGDLDFYDLDFEGERNENDTKFKVKASFKQLAHHGYHGITHLQWEDSGRFVAGWSSVWKHTSDNGFKIYNFAGILQIEDQVEAFKKFSWRARPKSILTEEDKKKVEENLEQYSAQFEELDSMEADANLREIIMRRKKLLKEWKEYRDFVEAHLKELGLYEEEKKEDVEVIEEVREEILEEKEEIVD</sequence>
<evidence type="ECO:0000256" key="4">
    <source>
        <dbReference type="ARBA" id="ARBA00022574"/>
    </source>
</evidence>
<evidence type="ECO:0000256" key="1">
    <source>
        <dbReference type="ARBA" id="ARBA00004496"/>
    </source>
</evidence>
<dbReference type="GO" id="GO:0071540">
    <property type="term" value="C:eukaryotic translation initiation factor 3 complex, eIF3e"/>
    <property type="evidence" value="ECO:0007669"/>
    <property type="project" value="EnsemblFungi"/>
</dbReference>
<dbReference type="FunFam" id="3.30.70.330:FF:000235">
    <property type="entry name" value="Eukaryotic translation initiation factor 3 subunit B"/>
    <property type="match status" value="1"/>
</dbReference>
<dbReference type="InterPro" id="IPR035979">
    <property type="entry name" value="RBD_domain_sf"/>
</dbReference>
<dbReference type="Proteomes" id="UP000000314">
    <property type="component" value="Chromosome 3"/>
</dbReference>
<reference evidence="11 12" key="1">
    <citation type="journal article" date="2009" name="Nat. Biotechnol.">
        <title>Genome sequence of the recombinant protein production host Pichia pastoris.</title>
        <authorList>
            <person name="De Schutter K."/>
            <person name="Lin Y.C."/>
            <person name="Tiels P."/>
            <person name="Van Hecke A."/>
            <person name="Glinka S."/>
            <person name="Weber-Lehmann J."/>
            <person name="Rouze P."/>
            <person name="Van de Peer Y."/>
            <person name="Callewaert N."/>
        </authorList>
    </citation>
    <scope>NUCLEOTIDE SEQUENCE [LARGE SCALE GENOMIC DNA]</scope>
    <source>
        <strain evidence="12">GS115 / ATCC 20864</strain>
    </source>
</reference>
<dbReference type="Gene3D" id="3.30.70.330">
    <property type="match status" value="1"/>
</dbReference>
<keyword evidence="2 7" id="KW-0963">Cytoplasm</keyword>
<keyword evidence="6 7" id="KW-0648">Protein biosynthesis</keyword>
<dbReference type="GO" id="GO:0042802">
    <property type="term" value="F:identical protein binding"/>
    <property type="evidence" value="ECO:0007669"/>
    <property type="project" value="EnsemblFungi"/>
</dbReference>
<protein>
    <recommendedName>
        <fullName evidence="7">Eukaryotic translation initiation factor 3 subunit B</fullName>
        <shortName evidence="7">eIF3b</shortName>
    </recommendedName>
    <alternativeName>
        <fullName evidence="7">Eukaryotic translation initiation factor 3 90 kDa subunit homolog</fullName>
        <shortName evidence="7">eIF3 p90</shortName>
    </alternativeName>
    <alternativeName>
        <fullName evidence="7">Translation initiation factor eIF3, p90 subunit homolog</fullName>
    </alternativeName>
</protein>
<keyword evidence="5 7" id="KW-0694">RNA-binding</keyword>
<dbReference type="PANTHER" id="PTHR14068:SF0">
    <property type="entry name" value="EUKARYOTIC TRANSLATION INITIATION FACTOR 3 SUBUNIT B"/>
    <property type="match status" value="1"/>
</dbReference>
<dbReference type="PROSITE" id="PS50102">
    <property type="entry name" value="RRM"/>
    <property type="match status" value="1"/>
</dbReference>
<evidence type="ECO:0000256" key="9">
    <source>
        <dbReference type="SAM" id="Coils"/>
    </source>
</evidence>
<feature type="domain" description="RRM" evidence="10">
    <location>
        <begin position="32"/>
        <end position="117"/>
    </location>
</feature>
<dbReference type="GO" id="GO:0033290">
    <property type="term" value="C:eukaryotic 48S preinitiation complex"/>
    <property type="evidence" value="ECO:0007669"/>
    <property type="project" value="UniProtKB-UniRule"/>
</dbReference>
<evidence type="ECO:0000256" key="6">
    <source>
        <dbReference type="ARBA" id="ARBA00022917"/>
    </source>
</evidence>
<dbReference type="InterPro" id="IPR013979">
    <property type="entry name" value="TIF_beta_prop-like"/>
</dbReference>
<dbReference type="GO" id="GO:0001732">
    <property type="term" value="P:formation of cytoplasmic translation initiation complex"/>
    <property type="evidence" value="ECO:0007669"/>
    <property type="project" value="UniProtKB-UniRule"/>
</dbReference>
<dbReference type="InterPro" id="IPR015943">
    <property type="entry name" value="WD40/YVTN_repeat-like_dom_sf"/>
</dbReference>
<dbReference type="GO" id="GO:0031369">
    <property type="term" value="F:translation initiation factor binding"/>
    <property type="evidence" value="ECO:0007669"/>
    <property type="project" value="InterPro"/>
</dbReference>
<dbReference type="OMA" id="LWGGPQF"/>
<dbReference type="STRING" id="644223.C4R5B4"/>
<feature type="coiled-coil region" evidence="9">
    <location>
        <begin position="685"/>
        <end position="712"/>
    </location>
</feature>
<keyword evidence="4" id="KW-0853">WD repeat</keyword>
<keyword evidence="9" id="KW-0175">Coiled coil</keyword>
<dbReference type="InterPro" id="IPR012677">
    <property type="entry name" value="Nucleotide-bd_a/b_plait_sf"/>
</dbReference>
<comment type="subcellular location">
    <subcellularLocation>
        <location evidence="1 7 8">Cytoplasm</location>
    </subcellularLocation>
</comment>
<evidence type="ECO:0000256" key="7">
    <source>
        <dbReference type="HAMAP-Rule" id="MF_03001"/>
    </source>
</evidence>
<dbReference type="HOGENOM" id="CLU_011152_4_0_1"/>
<dbReference type="HAMAP" id="MF_03001">
    <property type="entry name" value="eIF3b"/>
    <property type="match status" value="1"/>
</dbReference>
<name>C4R5B4_KOMPG</name>
<comment type="similarity">
    <text evidence="7 8">Belongs to the eIF-3 subunit B family.</text>
</comment>
<accession>C4R5B4</accession>
<dbReference type="PANTHER" id="PTHR14068">
    <property type="entry name" value="EUKARYOTIC TRANSLATION INITIATION FACTOR 3 EIF3 -RELATED"/>
    <property type="match status" value="1"/>
</dbReference>
<proteinExistence type="inferred from homology"/>
<dbReference type="KEGG" id="ppa:PAS_chr3_0701"/>
<dbReference type="InterPro" id="IPR011400">
    <property type="entry name" value="EIF3B"/>
</dbReference>
<comment type="function">
    <text evidence="7">RNA-binding component of the eukaryotic translation initiation factor 3 (eIF-3) complex, which is involved in protein synthesis of a specialized repertoire of mRNAs and, together with other initiation factors, stimulates binding of mRNA and methionyl-tRNAi to the 40S ribosome. The eIF-3 complex specifically targets and initiates translation of a subset of mRNAs involved in cell proliferation.</text>
</comment>
<dbReference type="Gene3D" id="2.130.10.10">
    <property type="entry name" value="YVTN repeat-like/Quinoprotein amine dehydrogenase"/>
    <property type="match status" value="1"/>
</dbReference>
<dbReference type="FunCoup" id="C4R5B4">
    <property type="interactions" value="1373"/>
</dbReference>
<dbReference type="Pfam" id="PF08662">
    <property type="entry name" value="eIF2A"/>
    <property type="match status" value="1"/>
</dbReference>
<evidence type="ECO:0000256" key="2">
    <source>
        <dbReference type="ARBA" id="ARBA00022490"/>
    </source>
</evidence>
<comment type="subunit">
    <text evidence="7 8">Component of the eukaryotic translation initiation factor 3 (eIF-3) complex.</text>
</comment>
<dbReference type="InParanoid" id="C4R5B4"/>
<comment type="function">
    <text evidence="8">Component of the eukaryotic translation initiation factor 3 (eIF-3) complex, which is involved in protein synthesis and, together with other initiation factors, stimulates binding of mRNA and methionyl-tRNAi to the 40S ribosome.</text>
</comment>
<dbReference type="SMR" id="C4R5B4"/>
<dbReference type="EMBL" id="FN392321">
    <property type="protein sequence ID" value="CAY70750.1"/>
    <property type="molecule type" value="Genomic_DNA"/>
</dbReference>
<dbReference type="GeneID" id="8200400"/>
<dbReference type="GO" id="GO:0016282">
    <property type="term" value="C:eukaryotic 43S preinitiation complex"/>
    <property type="evidence" value="ECO:0007669"/>
    <property type="project" value="UniProtKB-UniRule"/>
</dbReference>
<gene>
    <name evidence="7" type="primary">PRT1</name>
    <name evidence="11" type="ordered locus">PAS_chr3_0701</name>
</gene>
<evidence type="ECO:0000256" key="8">
    <source>
        <dbReference type="PIRNR" id="PIRNR036424"/>
    </source>
</evidence>
<dbReference type="eggNOG" id="KOG2314">
    <property type="taxonomic scope" value="Eukaryota"/>
</dbReference>
<organism evidence="11 12">
    <name type="scientific">Komagataella phaffii (strain GS115 / ATCC 20864)</name>
    <name type="common">Yeast</name>
    <name type="synonym">Pichia pastoris</name>
    <dbReference type="NCBI Taxonomy" id="644223"/>
    <lineage>
        <taxon>Eukaryota</taxon>
        <taxon>Fungi</taxon>
        <taxon>Dikarya</taxon>
        <taxon>Ascomycota</taxon>
        <taxon>Saccharomycotina</taxon>
        <taxon>Pichiomycetes</taxon>
        <taxon>Pichiales</taxon>
        <taxon>Pichiaceae</taxon>
        <taxon>Komagataella</taxon>
    </lineage>
</organism>
<dbReference type="CDD" id="cd12278">
    <property type="entry name" value="RRM_eIF3B"/>
    <property type="match status" value="1"/>
</dbReference>
<dbReference type="PIRSF" id="PIRSF036424">
    <property type="entry name" value="eIF3b"/>
    <property type="match status" value="1"/>
</dbReference>
<dbReference type="InterPro" id="IPR000504">
    <property type="entry name" value="RRM_dom"/>
</dbReference>
<dbReference type="GO" id="GO:0071541">
    <property type="term" value="C:eukaryotic translation initiation factor 3 complex, eIF3m"/>
    <property type="evidence" value="ECO:0007669"/>
    <property type="project" value="EnsemblFungi"/>
</dbReference>
<dbReference type="Pfam" id="PF00076">
    <property type="entry name" value="RRM_1"/>
    <property type="match status" value="1"/>
</dbReference>
<dbReference type="GO" id="GO:0043614">
    <property type="term" value="C:multi-eIF complex"/>
    <property type="evidence" value="ECO:0007669"/>
    <property type="project" value="EnsemblFungi"/>
</dbReference>
<dbReference type="GO" id="GO:0003723">
    <property type="term" value="F:RNA binding"/>
    <property type="evidence" value="ECO:0007669"/>
    <property type="project" value="UniProtKB-UniRule"/>
</dbReference>
<evidence type="ECO:0000256" key="5">
    <source>
        <dbReference type="ARBA" id="ARBA00022884"/>
    </source>
</evidence>
<dbReference type="RefSeq" id="XP_002492929.1">
    <property type="nucleotide sequence ID" value="XM_002492884.1"/>
</dbReference>
<keyword evidence="12" id="KW-1185">Reference proteome</keyword>
<evidence type="ECO:0000313" key="11">
    <source>
        <dbReference type="EMBL" id="CAY70750.1"/>
    </source>
</evidence>
<dbReference type="InterPro" id="IPR034363">
    <property type="entry name" value="eIF3B_RRM"/>
</dbReference>